<evidence type="ECO:0000313" key="6">
    <source>
        <dbReference type="EMBL" id="MBK7414885.1"/>
    </source>
</evidence>
<dbReference type="EMBL" id="JADJMS010000013">
    <property type="protein sequence ID" value="MBK7414885.1"/>
    <property type="molecule type" value="Genomic_DNA"/>
</dbReference>
<evidence type="ECO:0000256" key="5">
    <source>
        <dbReference type="RuleBase" id="RU000499"/>
    </source>
</evidence>
<keyword evidence="3 5" id="KW-0560">Oxidoreductase</keyword>
<dbReference type="CDD" id="cd00340">
    <property type="entry name" value="GSH_Peroxidase"/>
    <property type="match status" value="1"/>
</dbReference>
<dbReference type="PROSITE" id="PS51355">
    <property type="entry name" value="GLUTATHIONE_PEROXID_3"/>
    <property type="match status" value="1"/>
</dbReference>
<organism evidence="6 7">
    <name type="scientific">Candidatus Dechloromonas phosphorivorans</name>
    <dbReference type="NCBI Taxonomy" id="2899244"/>
    <lineage>
        <taxon>Bacteria</taxon>
        <taxon>Pseudomonadati</taxon>
        <taxon>Pseudomonadota</taxon>
        <taxon>Betaproteobacteria</taxon>
        <taxon>Rhodocyclales</taxon>
        <taxon>Azonexaceae</taxon>
        <taxon>Dechloromonas</taxon>
    </lineage>
</organism>
<dbReference type="GO" id="GO:0004601">
    <property type="term" value="F:peroxidase activity"/>
    <property type="evidence" value="ECO:0007669"/>
    <property type="project" value="UniProtKB-KW"/>
</dbReference>
<dbReference type="Gene3D" id="3.40.30.10">
    <property type="entry name" value="Glutaredoxin"/>
    <property type="match status" value="1"/>
</dbReference>
<keyword evidence="2 5" id="KW-0575">Peroxidase</keyword>
<reference evidence="6 7" key="1">
    <citation type="submission" date="2020-10" db="EMBL/GenBank/DDBJ databases">
        <title>Connecting structure to function with the recovery of over 1000 high-quality activated sludge metagenome-assembled genomes encoding full-length rRNA genes using long-read sequencing.</title>
        <authorList>
            <person name="Singleton C.M."/>
            <person name="Petriglieri F."/>
            <person name="Kristensen J.M."/>
            <person name="Kirkegaard R.H."/>
            <person name="Michaelsen T.Y."/>
            <person name="Andersen M.H."/>
            <person name="Karst S.M."/>
            <person name="Dueholm M.S."/>
            <person name="Nielsen P.H."/>
            <person name="Albertsen M."/>
        </authorList>
    </citation>
    <scope>NUCLEOTIDE SEQUENCE [LARGE SCALE GENOMIC DNA]</scope>
    <source>
        <strain evidence="6">EsbW_18-Q3-R4-48_BATAC.463</strain>
    </source>
</reference>
<dbReference type="PANTHER" id="PTHR11592:SF40">
    <property type="entry name" value="THIOREDOXIN_GLUTATHIONE PEROXIDASE BTUE"/>
    <property type="match status" value="1"/>
</dbReference>
<proteinExistence type="inferred from homology"/>
<dbReference type="PANTHER" id="PTHR11592">
    <property type="entry name" value="GLUTATHIONE PEROXIDASE"/>
    <property type="match status" value="1"/>
</dbReference>
<gene>
    <name evidence="6" type="primary">btuE</name>
    <name evidence="6" type="ORF">IPJ38_06940</name>
</gene>
<comment type="caution">
    <text evidence="6">The sequence shown here is derived from an EMBL/GenBank/DDBJ whole genome shotgun (WGS) entry which is preliminary data.</text>
</comment>
<dbReference type="Pfam" id="PF00255">
    <property type="entry name" value="GSHPx"/>
    <property type="match status" value="1"/>
</dbReference>
<dbReference type="AlphaFoldDB" id="A0A935K8Y0"/>
<protein>
    <recommendedName>
        <fullName evidence="5">Glutathione peroxidase</fullName>
    </recommendedName>
</protein>
<feature type="active site" evidence="4">
    <location>
        <position position="37"/>
    </location>
</feature>
<dbReference type="InterPro" id="IPR036249">
    <property type="entry name" value="Thioredoxin-like_sf"/>
</dbReference>
<dbReference type="InterPro" id="IPR029759">
    <property type="entry name" value="GPX_AS"/>
</dbReference>
<dbReference type="Proteomes" id="UP000739411">
    <property type="component" value="Unassembled WGS sequence"/>
</dbReference>
<dbReference type="PROSITE" id="PS00460">
    <property type="entry name" value="GLUTATHIONE_PEROXID_1"/>
    <property type="match status" value="1"/>
</dbReference>
<sequence>MNTSLYEIPLKSLDGLPRSLGEFKGQVLLLVNVASKCGLTPQYASLEKLFENYKARGLQVLGFPCNDFAAQEPGSAEEIQSFCSTSYDVHFPLFEKININSEPRHPLYAQLIAAQPAAIFPATSDFRAKLAEYKCLPKLDSDVLWNFEKFLIGRDGQVLGRFSPDTTPDDAVLVAAIEAALA</sequence>
<name>A0A935K8Y0_9RHOO</name>
<evidence type="ECO:0000313" key="7">
    <source>
        <dbReference type="Proteomes" id="UP000739411"/>
    </source>
</evidence>
<dbReference type="InterPro" id="IPR000889">
    <property type="entry name" value="Glutathione_peroxidase"/>
</dbReference>
<dbReference type="PRINTS" id="PR01011">
    <property type="entry name" value="GLUTPROXDASE"/>
</dbReference>
<comment type="similarity">
    <text evidence="1 5">Belongs to the glutathione peroxidase family.</text>
</comment>
<accession>A0A935K8Y0</accession>
<dbReference type="SUPFAM" id="SSF52833">
    <property type="entry name" value="Thioredoxin-like"/>
    <property type="match status" value="1"/>
</dbReference>
<evidence type="ECO:0000256" key="1">
    <source>
        <dbReference type="ARBA" id="ARBA00006926"/>
    </source>
</evidence>
<dbReference type="FunFam" id="3.40.30.10:FF:000010">
    <property type="entry name" value="Glutathione peroxidase"/>
    <property type="match status" value="1"/>
</dbReference>
<evidence type="ECO:0000256" key="3">
    <source>
        <dbReference type="ARBA" id="ARBA00023002"/>
    </source>
</evidence>
<evidence type="ECO:0000256" key="4">
    <source>
        <dbReference type="PIRSR" id="PIRSR000303-1"/>
    </source>
</evidence>
<dbReference type="GO" id="GO:0034599">
    <property type="term" value="P:cellular response to oxidative stress"/>
    <property type="evidence" value="ECO:0007669"/>
    <property type="project" value="TreeGrafter"/>
</dbReference>
<dbReference type="PIRSF" id="PIRSF000303">
    <property type="entry name" value="Glutathion_perox"/>
    <property type="match status" value="1"/>
</dbReference>
<evidence type="ECO:0000256" key="2">
    <source>
        <dbReference type="ARBA" id="ARBA00022559"/>
    </source>
</evidence>